<keyword evidence="7" id="KW-0472">Membrane</keyword>
<dbReference type="Proteomes" id="UP000574369">
    <property type="component" value="Unassembled WGS sequence"/>
</dbReference>
<dbReference type="PANTHER" id="PTHR43047:SF9">
    <property type="entry name" value="HISTIDINE KINASE"/>
    <property type="match status" value="1"/>
</dbReference>
<dbReference type="PROSITE" id="PS50110">
    <property type="entry name" value="RESPONSE_REGULATORY"/>
    <property type="match status" value="1"/>
</dbReference>
<dbReference type="InterPro" id="IPR003661">
    <property type="entry name" value="HisK_dim/P_dom"/>
</dbReference>
<evidence type="ECO:0000313" key="10">
    <source>
        <dbReference type="EMBL" id="MBB3194926.1"/>
    </source>
</evidence>
<dbReference type="PROSITE" id="PS50109">
    <property type="entry name" value="HIS_KIN"/>
    <property type="match status" value="1"/>
</dbReference>
<evidence type="ECO:0000256" key="1">
    <source>
        <dbReference type="ARBA" id="ARBA00000085"/>
    </source>
</evidence>
<evidence type="ECO:0000259" key="9">
    <source>
        <dbReference type="PROSITE" id="PS50110"/>
    </source>
</evidence>
<dbReference type="Gene3D" id="1.10.287.130">
    <property type="match status" value="1"/>
</dbReference>
<dbReference type="Gene3D" id="3.30.565.10">
    <property type="entry name" value="Histidine kinase-like ATPase, C-terminal domain"/>
    <property type="match status" value="1"/>
</dbReference>
<feature type="transmembrane region" description="Helical" evidence="7">
    <location>
        <begin position="109"/>
        <end position="130"/>
    </location>
</feature>
<reference evidence="10 11" key="1">
    <citation type="submission" date="2020-08" db="EMBL/GenBank/DDBJ databases">
        <title>Genomic Encyclopedia of Type Strains, Phase III (KMG-III): the genomes of soil and plant-associated and newly described type strains.</title>
        <authorList>
            <person name="Whitman W."/>
        </authorList>
    </citation>
    <scope>NUCLEOTIDE SEQUENCE [LARGE SCALE GENOMIC DNA]</scope>
    <source>
        <strain evidence="10 11">CECT 7247</strain>
    </source>
</reference>
<dbReference type="SUPFAM" id="SSF47384">
    <property type="entry name" value="Homodimeric domain of signal transducing histidine kinase"/>
    <property type="match status" value="1"/>
</dbReference>
<dbReference type="InterPro" id="IPR036097">
    <property type="entry name" value="HisK_dim/P_sf"/>
</dbReference>
<gene>
    <name evidence="10" type="ORF">FHS28_002322</name>
</gene>
<dbReference type="PANTHER" id="PTHR43047">
    <property type="entry name" value="TWO-COMPONENT HISTIDINE PROTEIN KINASE"/>
    <property type="match status" value="1"/>
</dbReference>
<feature type="modified residue" description="4-aspartylphosphate" evidence="6">
    <location>
        <position position="513"/>
    </location>
</feature>
<proteinExistence type="predicted"/>
<dbReference type="InterPro" id="IPR004358">
    <property type="entry name" value="Sig_transdc_His_kin-like_C"/>
</dbReference>
<feature type="transmembrane region" description="Helical" evidence="7">
    <location>
        <begin position="85"/>
        <end position="103"/>
    </location>
</feature>
<dbReference type="Pfam" id="PF00512">
    <property type="entry name" value="HisKA"/>
    <property type="match status" value="1"/>
</dbReference>
<dbReference type="CDD" id="cd00082">
    <property type="entry name" value="HisKA"/>
    <property type="match status" value="1"/>
</dbReference>
<evidence type="ECO:0000256" key="5">
    <source>
        <dbReference type="ARBA" id="ARBA00022777"/>
    </source>
</evidence>
<evidence type="ECO:0000313" key="11">
    <source>
        <dbReference type="Proteomes" id="UP000574369"/>
    </source>
</evidence>
<keyword evidence="7" id="KW-1133">Transmembrane helix</keyword>
<dbReference type="SUPFAM" id="SSF52172">
    <property type="entry name" value="CheY-like"/>
    <property type="match status" value="1"/>
</dbReference>
<dbReference type="PRINTS" id="PR00344">
    <property type="entry name" value="BCTRLSENSOR"/>
</dbReference>
<sequence length="602" mass="65993">MTAPTSRAELLPLIGQRASAEIAALVIPPVVVASVPGHASHQWAWMWAGAYWLAAALLIGMRHLFRRDHAQLPSLAFQARWGRRVERFGLGFGFLWGCLPWVSVPAHSFEYALFLYLVLAGTTASTVSYAAADLRVFLRYLLPAWGLAVLAVPMAFPAHWKTVLPLCLLFPWLVWRHARTSHRFLLEQSELKHRSEAFALAHREARDAAAAASREKSLFLATASHDLRQPLYALTLTAQAAVQRNRDAALSPLLLDISQAASHVSDLLNALLDVSALDSRNEQLPLQAVALTPLLCELHERFQPEAQARGLDWRMRSPETPAWVMADPILLRRALSNLLHNALRYTPNGGVLLAVRPRSTGWAIEVWDTGVGMAEQEQQRLFAAFERADDAAQHAAEGHGLGLSVVRDCVRRLGATIEWQSRVDVGSRFRVLLASTAAPSTASSTVRPMRTAAFDQQPLLRGQVLVIEDDPGVIQGLRHLMKDWGLDGRFGADAVQAYRALADGFEPVVVMSDLRLRGDVSGYDLLQALLARHPQARGLIVTGELDHPDLQRADEDGFLVLRKPVAPEALHRVLAGLLGYTALSLDGQTAAPPLDTSDAASA</sequence>
<dbReference type="InterPro" id="IPR003594">
    <property type="entry name" value="HATPase_dom"/>
</dbReference>
<dbReference type="RefSeq" id="WP_184294621.1">
    <property type="nucleotide sequence ID" value="NZ_JACHXO010000003.1"/>
</dbReference>
<evidence type="ECO:0000259" key="8">
    <source>
        <dbReference type="PROSITE" id="PS50109"/>
    </source>
</evidence>
<dbReference type="EC" id="2.7.13.3" evidence="2"/>
<dbReference type="InterPro" id="IPR011006">
    <property type="entry name" value="CheY-like_superfamily"/>
</dbReference>
<dbReference type="Pfam" id="PF00072">
    <property type="entry name" value="Response_reg"/>
    <property type="match status" value="1"/>
</dbReference>
<keyword evidence="7" id="KW-0812">Transmembrane</keyword>
<dbReference type="SMART" id="SM00448">
    <property type="entry name" value="REC"/>
    <property type="match status" value="1"/>
</dbReference>
<name>A0ABR6GT76_9BURK</name>
<dbReference type="EMBL" id="JACHXO010000003">
    <property type="protein sequence ID" value="MBB3194926.1"/>
    <property type="molecule type" value="Genomic_DNA"/>
</dbReference>
<dbReference type="InterPro" id="IPR036890">
    <property type="entry name" value="HATPase_C_sf"/>
</dbReference>
<dbReference type="Gene3D" id="3.40.50.2300">
    <property type="match status" value="1"/>
</dbReference>
<dbReference type="SMART" id="SM00388">
    <property type="entry name" value="HisKA"/>
    <property type="match status" value="1"/>
</dbReference>
<keyword evidence="4" id="KW-0808">Transferase</keyword>
<feature type="domain" description="Histidine kinase" evidence="8">
    <location>
        <begin position="222"/>
        <end position="437"/>
    </location>
</feature>
<dbReference type="SUPFAM" id="SSF55874">
    <property type="entry name" value="ATPase domain of HSP90 chaperone/DNA topoisomerase II/histidine kinase"/>
    <property type="match status" value="1"/>
</dbReference>
<comment type="caution">
    <text evidence="10">The sequence shown here is derived from an EMBL/GenBank/DDBJ whole genome shotgun (WGS) entry which is preliminary data.</text>
</comment>
<evidence type="ECO:0000256" key="4">
    <source>
        <dbReference type="ARBA" id="ARBA00022679"/>
    </source>
</evidence>
<feature type="transmembrane region" description="Helical" evidence="7">
    <location>
        <begin position="137"/>
        <end position="156"/>
    </location>
</feature>
<dbReference type="CDD" id="cd00156">
    <property type="entry name" value="REC"/>
    <property type="match status" value="1"/>
</dbReference>
<dbReference type="SMART" id="SM00387">
    <property type="entry name" value="HATPase_c"/>
    <property type="match status" value="1"/>
</dbReference>
<keyword evidence="11" id="KW-1185">Reference proteome</keyword>
<protein>
    <recommendedName>
        <fullName evidence="2">histidine kinase</fullName>
        <ecNumber evidence="2">2.7.13.3</ecNumber>
    </recommendedName>
</protein>
<evidence type="ECO:0000256" key="2">
    <source>
        <dbReference type="ARBA" id="ARBA00012438"/>
    </source>
</evidence>
<keyword evidence="5" id="KW-0418">Kinase</keyword>
<evidence type="ECO:0000256" key="7">
    <source>
        <dbReference type="SAM" id="Phobius"/>
    </source>
</evidence>
<feature type="transmembrane region" description="Helical" evidence="7">
    <location>
        <begin position="44"/>
        <end position="65"/>
    </location>
</feature>
<dbReference type="InterPro" id="IPR001789">
    <property type="entry name" value="Sig_transdc_resp-reg_receiver"/>
</dbReference>
<keyword evidence="3 6" id="KW-0597">Phosphoprotein</keyword>
<dbReference type="Pfam" id="PF02518">
    <property type="entry name" value="HATPase_c"/>
    <property type="match status" value="1"/>
</dbReference>
<accession>A0ABR6GT76</accession>
<feature type="domain" description="Response regulatory" evidence="9">
    <location>
        <begin position="463"/>
        <end position="578"/>
    </location>
</feature>
<comment type="catalytic activity">
    <reaction evidence="1">
        <text>ATP + protein L-histidine = ADP + protein N-phospho-L-histidine.</text>
        <dbReference type="EC" id="2.7.13.3"/>
    </reaction>
</comment>
<evidence type="ECO:0000256" key="3">
    <source>
        <dbReference type="ARBA" id="ARBA00022553"/>
    </source>
</evidence>
<dbReference type="InterPro" id="IPR005467">
    <property type="entry name" value="His_kinase_dom"/>
</dbReference>
<organism evidence="10 11">
    <name type="scientific">Roseateles terrae</name>
    <dbReference type="NCBI Taxonomy" id="431060"/>
    <lineage>
        <taxon>Bacteria</taxon>
        <taxon>Pseudomonadati</taxon>
        <taxon>Pseudomonadota</taxon>
        <taxon>Betaproteobacteria</taxon>
        <taxon>Burkholderiales</taxon>
        <taxon>Sphaerotilaceae</taxon>
        <taxon>Roseateles</taxon>
    </lineage>
</organism>
<evidence type="ECO:0000256" key="6">
    <source>
        <dbReference type="PROSITE-ProRule" id="PRU00169"/>
    </source>
</evidence>